<dbReference type="PANTHER" id="PTHR48051">
    <property type="match status" value="1"/>
</dbReference>
<dbReference type="InterPro" id="IPR050216">
    <property type="entry name" value="LRR_domain-containing"/>
</dbReference>
<comment type="caution">
    <text evidence="4">The sequence shown here is derived from an EMBL/GenBank/DDBJ whole genome shotgun (WGS) entry which is preliminary data.</text>
</comment>
<dbReference type="Pfam" id="PF13855">
    <property type="entry name" value="LRR_8"/>
    <property type="match status" value="1"/>
</dbReference>
<keyword evidence="1" id="KW-0433">Leucine-rich repeat</keyword>
<dbReference type="GO" id="GO:0005737">
    <property type="term" value="C:cytoplasm"/>
    <property type="evidence" value="ECO:0007669"/>
    <property type="project" value="TreeGrafter"/>
</dbReference>
<dbReference type="InterPro" id="IPR003591">
    <property type="entry name" value="Leu-rich_rpt_typical-subtyp"/>
</dbReference>
<dbReference type="SUPFAM" id="SSF52058">
    <property type="entry name" value="L domain-like"/>
    <property type="match status" value="1"/>
</dbReference>
<dbReference type="PROSITE" id="PS51450">
    <property type="entry name" value="LRR"/>
    <property type="match status" value="1"/>
</dbReference>
<dbReference type="SMART" id="SM00369">
    <property type="entry name" value="LRR_TYP"/>
    <property type="match status" value="2"/>
</dbReference>
<keyword evidence="5" id="KW-1185">Reference proteome</keyword>
<evidence type="ECO:0000256" key="3">
    <source>
        <dbReference type="SAM" id="MobiDB-lite"/>
    </source>
</evidence>
<dbReference type="InterPro" id="IPR032675">
    <property type="entry name" value="LRR_dom_sf"/>
</dbReference>
<accession>A0AB34K5C5</accession>
<dbReference type="Gene3D" id="3.80.10.10">
    <property type="entry name" value="Ribonuclease Inhibitor"/>
    <property type="match status" value="1"/>
</dbReference>
<feature type="region of interest" description="Disordered" evidence="3">
    <location>
        <begin position="349"/>
        <end position="381"/>
    </location>
</feature>
<sequence length="381" mass="43023">MPAEMLNSLAAKNSLQNALLATWGAHDIKGLDPKRATAIGLEPAIKIVGHATSTQKLPAHLEHPGTLARFLRRTAELLLQHSKKWLDIEVNTRETNKHYQKILVMTRVQEEAYRTAAEILYKIYERPGLLSVWEHSCPNLLRSKRRELELQTEGTAEYLSTLKELTRIELIYDAVAALKTIENDRPIKPHDVKLKYDAVRALAQAEQEKIHAQEKALKKELEDAGDGSETILNFEKLLAVSISTDALILRHQEILSLPKEIITMRHIELLDLSHNEIEVLPAEIYKLKVLKKLYLDHNKLTTLPCTLHQLSETLILLGVAENPLEDTLMQQYLCGLPVLLAYLKATQPRRSKRTSPSSEDGPSPDNKIDLFSTDLPGYASD</sequence>
<proteinExistence type="predicted"/>
<dbReference type="InterPro" id="IPR001611">
    <property type="entry name" value="Leu-rich_rpt"/>
</dbReference>
<evidence type="ECO:0000313" key="4">
    <source>
        <dbReference type="EMBL" id="KAL1528377.1"/>
    </source>
</evidence>
<evidence type="ECO:0000256" key="1">
    <source>
        <dbReference type="ARBA" id="ARBA00022614"/>
    </source>
</evidence>
<keyword evidence="2" id="KW-0677">Repeat</keyword>
<evidence type="ECO:0000256" key="2">
    <source>
        <dbReference type="ARBA" id="ARBA00022737"/>
    </source>
</evidence>
<reference evidence="4 5" key="1">
    <citation type="journal article" date="2024" name="Science">
        <title>Giant polyketide synthase enzymes in the biosynthesis of giant marine polyether toxins.</title>
        <authorList>
            <person name="Fallon T.R."/>
            <person name="Shende V.V."/>
            <person name="Wierzbicki I.H."/>
            <person name="Pendleton A.L."/>
            <person name="Watervoot N.F."/>
            <person name="Auber R.P."/>
            <person name="Gonzalez D.J."/>
            <person name="Wisecaver J.H."/>
            <person name="Moore B.S."/>
        </authorList>
    </citation>
    <scope>NUCLEOTIDE SEQUENCE [LARGE SCALE GENOMIC DNA]</scope>
    <source>
        <strain evidence="4 5">12B1</strain>
    </source>
</reference>
<protein>
    <submittedName>
        <fullName evidence="4">Uncharacterized protein</fullName>
    </submittedName>
</protein>
<organism evidence="4 5">
    <name type="scientific">Prymnesium parvum</name>
    <name type="common">Toxic golden alga</name>
    <dbReference type="NCBI Taxonomy" id="97485"/>
    <lineage>
        <taxon>Eukaryota</taxon>
        <taxon>Haptista</taxon>
        <taxon>Haptophyta</taxon>
        <taxon>Prymnesiophyceae</taxon>
        <taxon>Prymnesiales</taxon>
        <taxon>Prymnesiaceae</taxon>
        <taxon>Prymnesium</taxon>
    </lineage>
</organism>
<dbReference type="Proteomes" id="UP001515480">
    <property type="component" value="Unassembled WGS sequence"/>
</dbReference>
<dbReference type="EMBL" id="JBGBPQ010000002">
    <property type="protein sequence ID" value="KAL1528377.1"/>
    <property type="molecule type" value="Genomic_DNA"/>
</dbReference>
<name>A0AB34K5C5_PRYPA</name>
<dbReference type="PANTHER" id="PTHR48051:SF45">
    <property type="entry name" value="LEUCINE-RICH REPEAT PROTEIN SHOC-2-LIKE"/>
    <property type="match status" value="1"/>
</dbReference>
<gene>
    <name evidence="4" type="ORF">AB1Y20_009728</name>
</gene>
<dbReference type="AlphaFoldDB" id="A0AB34K5C5"/>
<evidence type="ECO:0000313" key="5">
    <source>
        <dbReference type="Proteomes" id="UP001515480"/>
    </source>
</evidence>